<dbReference type="InterPro" id="IPR036812">
    <property type="entry name" value="NAD(P)_OxRdtase_dom_sf"/>
</dbReference>
<dbReference type="SUPFAM" id="SSF51430">
    <property type="entry name" value="NAD(P)-linked oxidoreductase"/>
    <property type="match status" value="1"/>
</dbReference>
<evidence type="ECO:0000259" key="2">
    <source>
        <dbReference type="Pfam" id="PF00248"/>
    </source>
</evidence>
<accession>A0ABU8XU37</accession>
<dbReference type="Gene3D" id="3.20.20.100">
    <property type="entry name" value="NADP-dependent oxidoreductase domain"/>
    <property type="match status" value="1"/>
</dbReference>
<dbReference type="InterPro" id="IPR020471">
    <property type="entry name" value="AKR"/>
</dbReference>
<keyword evidence="1 3" id="KW-0560">Oxidoreductase</keyword>
<protein>
    <submittedName>
        <fullName evidence="3">Aldo/keto reductase</fullName>
        <ecNumber evidence="3">1.1.1.-</ecNumber>
    </submittedName>
</protein>
<dbReference type="EC" id="1.1.1.-" evidence="3"/>
<organism evidence="3 4">
    <name type="scientific">Benzoatithermus flavus</name>
    <dbReference type="NCBI Taxonomy" id="3108223"/>
    <lineage>
        <taxon>Bacteria</taxon>
        <taxon>Pseudomonadati</taxon>
        <taxon>Pseudomonadota</taxon>
        <taxon>Alphaproteobacteria</taxon>
        <taxon>Geminicoccales</taxon>
        <taxon>Geminicoccaceae</taxon>
        <taxon>Benzoatithermus</taxon>
    </lineage>
</organism>
<dbReference type="Proteomes" id="UP001375743">
    <property type="component" value="Unassembled WGS sequence"/>
</dbReference>
<proteinExistence type="predicted"/>
<evidence type="ECO:0000256" key="1">
    <source>
        <dbReference type="ARBA" id="ARBA00023002"/>
    </source>
</evidence>
<dbReference type="PANTHER" id="PTHR43364:SF4">
    <property type="entry name" value="NAD(P)-LINKED OXIDOREDUCTASE SUPERFAMILY PROTEIN"/>
    <property type="match status" value="1"/>
</dbReference>
<dbReference type="Pfam" id="PF00248">
    <property type="entry name" value="Aldo_ket_red"/>
    <property type="match status" value="1"/>
</dbReference>
<dbReference type="InterPro" id="IPR050523">
    <property type="entry name" value="AKR_Detox_Biosynth"/>
</dbReference>
<evidence type="ECO:0000313" key="4">
    <source>
        <dbReference type="Proteomes" id="UP001375743"/>
    </source>
</evidence>
<feature type="domain" description="NADP-dependent oxidoreductase" evidence="2">
    <location>
        <begin position="15"/>
        <end position="310"/>
    </location>
</feature>
<dbReference type="InterPro" id="IPR023210">
    <property type="entry name" value="NADP_OxRdtase_dom"/>
</dbReference>
<comment type="caution">
    <text evidence="3">The sequence shown here is derived from an EMBL/GenBank/DDBJ whole genome shotgun (WGS) entry which is preliminary data.</text>
</comment>
<dbReference type="RefSeq" id="WP_418160431.1">
    <property type="nucleotide sequence ID" value="NZ_JBBLZC010000016.1"/>
</dbReference>
<sequence>MEYVRLGNTGLQVSRLCLGCMTYGDPGWREWVLDEAASRPFIKEALEAGINFFDTADMYSLGRSEEILGRALKDMARRDEVVIATKLYNPMGPKPTQRGLSRKHVMEAIDASLKRLGTDYVDLWIIHRFDYATPVEETVEALSDVVKAGKALYLGASSMWAWQFMKMLGLQRARGLAPFVSMQNYLNLVYREEEREMLPLCRSEGIAVTPWSPLARGFLAGSKPREGASTTRARTDSYQQALGLGSEQDYTILERVEEIARRLGVKPAQVALAWVLGVPGVTAPIVGASKPHHLKDALGALEITLDAETRAFLEEPYRPRPVSGHT</sequence>
<dbReference type="CDD" id="cd19079">
    <property type="entry name" value="AKR_EcYajO-like"/>
    <property type="match status" value="1"/>
</dbReference>
<name>A0ABU8XU37_9PROT</name>
<dbReference type="PRINTS" id="PR00069">
    <property type="entry name" value="ALDKETRDTASE"/>
</dbReference>
<dbReference type="EMBL" id="JBBLZC010000016">
    <property type="protein sequence ID" value="MEK0084579.1"/>
    <property type="molecule type" value="Genomic_DNA"/>
</dbReference>
<dbReference type="GO" id="GO:0016491">
    <property type="term" value="F:oxidoreductase activity"/>
    <property type="evidence" value="ECO:0007669"/>
    <property type="project" value="UniProtKB-KW"/>
</dbReference>
<dbReference type="PANTHER" id="PTHR43364">
    <property type="entry name" value="NADH-SPECIFIC METHYLGLYOXAL REDUCTASE-RELATED"/>
    <property type="match status" value="1"/>
</dbReference>
<evidence type="ECO:0000313" key="3">
    <source>
        <dbReference type="EMBL" id="MEK0084579.1"/>
    </source>
</evidence>
<gene>
    <name evidence="3" type="ORF">U1T56_15600</name>
</gene>
<reference evidence="3 4" key="1">
    <citation type="submission" date="2024-01" db="EMBL/GenBank/DDBJ databases">
        <title>Multi-omics insights into the function and evolution of sodium benzoate biodegradation pathways in Benzoatithermus flavus gen. nov., sp. nov. from hot spring.</title>
        <authorList>
            <person name="Hu C.-J."/>
            <person name="Li W.-J."/>
        </authorList>
    </citation>
    <scope>NUCLEOTIDE SEQUENCE [LARGE SCALE GENOMIC DNA]</scope>
    <source>
        <strain evidence="3 4">SYSU G07066</strain>
    </source>
</reference>
<keyword evidence="4" id="KW-1185">Reference proteome</keyword>